<dbReference type="GeneID" id="63819298"/>
<organism evidence="1 2">
    <name type="scientific">Laetiporus sulphureus 93-53</name>
    <dbReference type="NCBI Taxonomy" id="1314785"/>
    <lineage>
        <taxon>Eukaryota</taxon>
        <taxon>Fungi</taxon>
        <taxon>Dikarya</taxon>
        <taxon>Basidiomycota</taxon>
        <taxon>Agaricomycotina</taxon>
        <taxon>Agaricomycetes</taxon>
        <taxon>Polyporales</taxon>
        <taxon>Laetiporus</taxon>
    </lineage>
</organism>
<evidence type="ECO:0000313" key="2">
    <source>
        <dbReference type="Proteomes" id="UP000076871"/>
    </source>
</evidence>
<reference evidence="1 2" key="1">
    <citation type="journal article" date="2016" name="Mol. Biol. Evol.">
        <title>Comparative Genomics of Early-Diverging Mushroom-Forming Fungi Provides Insights into the Origins of Lignocellulose Decay Capabilities.</title>
        <authorList>
            <person name="Nagy L.G."/>
            <person name="Riley R."/>
            <person name="Tritt A."/>
            <person name="Adam C."/>
            <person name="Daum C."/>
            <person name="Floudas D."/>
            <person name="Sun H."/>
            <person name="Yadav J.S."/>
            <person name="Pangilinan J."/>
            <person name="Larsson K.H."/>
            <person name="Matsuura K."/>
            <person name="Barry K."/>
            <person name="Labutti K."/>
            <person name="Kuo R."/>
            <person name="Ohm R.A."/>
            <person name="Bhattacharya S.S."/>
            <person name="Shirouzu T."/>
            <person name="Yoshinaga Y."/>
            <person name="Martin F.M."/>
            <person name="Grigoriev I.V."/>
            <person name="Hibbett D.S."/>
        </authorList>
    </citation>
    <scope>NUCLEOTIDE SEQUENCE [LARGE SCALE GENOMIC DNA]</scope>
    <source>
        <strain evidence="1 2">93-53</strain>
    </source>
</reference>
<dbReference type="Proteomes" id="UP000076871">
    <property type="component" value="Unassembled WGS sequence"/>
</dbReference>
<dbReference type="RefSeq" id="XP_040760839.1">
    <property type="nucleotide sequence ID" value="XM_040902267.1"/>
</dbReference>
<protein>
    <submittedName>
        <fullName evidence="1">Uncharacterized protein</fullName>
    </submittedName>
</protein>
<name>A0A165CMV3_9APHY</name>
<dbReference type="EMBL" id="KV427647">
    <property type="protein sequence ID" value="KZT03099.1"/>
    <property type="molecule type" value="Genomic_DNA"/>
</dbReference>
<accession>A0A165CMV3</accession>
<dbReference type="InParanoid" id="A0A165CMV3"/>
<proteinExistence type="predicted"/>
<evidence type="ECO:0000313" key="1">
    <source>
        <dbReference type="EMBL" id="KZT03099.1"/>
    </source>
</evidence>
<keyword evidence="2" id="KW-1185">Reference proteome</keyword>
<gene>
    <name evidence="1" type="ORF">LAESUDRAFT_384885</name>
</gene>
<dbReference type="AlphaFoldDB" id="A0A165CMV3"/>
<sequence>MNSCNLLMQCISSSMHVVDNNEPATRRNDTVWEGHYDAAIPASGWELQAILHILEPDDAARSYTYDRQLPRIRCQRSGEPFRSQLLSYGCP</sequence>